<organism evidence="3 4">
    <name type="scientific">Pontibacter chinhatensis</name>
    <dbReference type="NCBI Taxonomy" id="1436961"/>
    <lineage>
        <taxon>Bacteria</taxon>
        <taxon>Pseudomonadati</taxon>
        <taxon>Bacteroidota</taxon>
        <taxon>Cytophagia</taxon>
        <taxon>Cytophagales</taxon>
        <taxon>Hymenobacteraceae</taxon>
        <taxon>Pontibacter</taxon>
    </lineage>
</organism>
<keyword evidence="1" id="KW-0732">Signal</keyword>
<dbReference type="RefSeq" id="WP_092100080.1">
    <property type="nucleotide sequence ID" value="NZ_FOOT01000002.1"/>
</dbReference>
<dbReference type="InterPro" id="IPR038765">
    <property type="entry name" value="Papain-like_cys_pep_sf"/>
</dbReference>
<dbReference type="OrthoDB" id="5166556at2"/>
<reference evidence="4" key="1">
    <citation type="submission" date="2016-10" db="EMBL/GenBank/DDBJ databases">
        <authorList>
            <person name="Varghese N."/>
            <person name="Submissions S."/>
        </authorList>
    </citation>
    <scope>NUCLEOTIDE SEQUENCE [LARGE SCALE GENOMIC DNA]</scope>
    <source>
        <strain evidence="4">LP51</strain>
    </source>
</reference>
<feature type="domain" description="Transglutaminase-like" evidence="2">
    <location>
        <begin position="150"/>
        <end position="255"/>
    </location>
</feature>
<dbReference type="Pfam" id="PF01841">
    <property type="entry name" value="Transglut_core"/>
    <property type="match status" value="1"/>
</dbReference>
<dbReference type="STRING" id="1436961.SAMN05421739_102643"/>
<name>A0A1I2S3V2_9BACT</name>
<dbReference type="Proteomes" id="UP000198724">
    <property type="component" value="Unassembled WGS sequence"/>
</dbReference>
<protein>
    <submittedName>
        <fullName evidence="3">Transglutaminase-like superfamily protein</fullName>
    </submittedName>
</protein>
<feature type="chain" id="PRO_5011756147" evidence="1">
    <location>
        <begin position="23"/>
        <end position="378"/>
    </location>
</feature>
<dbReference type="SUPFAM" id="SSF54001">
    <property type="entry name" value="Cysteine proteinases"/>
    <property type="match status" value="1"/>
</dbReference>
<keyword evidence="4" id="KW-1185">Reference proteome</keyword>
<accession>A0A1I2S3V2</accession>
<dbReference type="AlphaFoldDB" id="A0A1I2S3V2"/>
<evidence type="ECO:0000259" key="2">
    <source>
        <dbReference type="Pfam" id="PF01841"/>
    </source>
</evidence>
<dbReference type="PANTHER" id="PTHR33490">
    <property type="entry name" value="BLR5614 PROTEIN-RELATED"/>
    <property type="match status" value="1"/>
</dbReference>
<proteinExistence type="predicted"/>
<sequence>MKKSFTFLLLMLVLLAPSFAQKIHMGLPVVKATAAVADYRVGKELIKGNWNIMPQISPDVLKVAVHKGKEDVTFYTNTDSISFKVQAGKSYRFYVNLNDTAYALTELQGFGFEAVEFNKKQPVPAYTFVYEQNRNNAYLQELRTKYNLDAIVAGAANDTEKALRMVNWVHKQWQHNGMNEPSNPDALTILAEVKEGKQFRCVEYGIVTTACLNAIGLPARTMGLKMKDVETVEFGAGHVLLEVYLPDLQKWVMLDGQFDVMPVLNNVPLNAVEFQQAIAKDYAKLEIRSLSGTSKMQYVNWVYPYLYYFDVKFDNREGVAFERETIDGKSSLMLVPVGAKVPEVFQRKYKLDRYKYTNSLTDLYQAPVLPAATTTASR</sequence>
<dbReference type="InterPro" id="IPR002931">
    <property type="entry name" value="Transglutaminase-like"/>
</dbReference>
<feature type="signal peptide" evidence="1">
    <location>
        <begin position="1"/>
        <end position="22"/>
    </location>
</feature>
<gene>
    <name evidence="3" type="ORF">SAMN05421739_102643</name>
</gene>
<evidence type="ECO:0000256" key="1">
    <source>
        <dbReference type="SAM" id="SignalP"/>
    </source>
</evidence>
<evidence type="ECO:0000313" key="4">
    <source>
        <dbReference type="Proteomes" id="UP000198724"/>
    </source>
</evidence>
<dbReference type="Gene3D" id="3.10.620.30">
    <property type="match status" value="1"/>
</dbReference>
<evidence type="ECO:0000313" key="3">
    <source>
        <dbReference type="EMBL" id="SFG47554.1"/>
    </source>
</evidence>
<dbReference type="EMBL" id="FOOT01000002">
    <property type="protein sequence ID" value="SFG47554.1"/>
    <property type="molecule type" value="Genomic_DNA"/>
</dbReference>